<evidence type="ECO:0000313" key="3">
    <source>
        <dbReference type="Proteomes" id="UP001165190"/>
    </source>
</evidence>
<keyword evidence="1" id="KW-0732">Signal</keyword>
<name>A0A9W7HY20_HIBTR</name>
<dbReference type="OrthoDB" id="1000999at2759"/>
<reference evidence="2" key="1">
    <citation type="submission" date="2023-05" db="EMBL/GenBank/DDBJ databases">
        <title>Genome and transcriptome analyses reveal genes involved in the formation of fine ridges on petal epidermal cells in Hibiscus trionum.</title>
        <authorList>
            <person name="Koshimizu S."/>
            <person name="Masuda S."/>
            <person name="Ishii T."/>
            <person name="Shirasu K."/>
            <person name="Hoshino A."/>
            <person name="Arita M."/>
        </authorList>
    </citation>
    <scope>NUCLEOTIDE SEQUENCE</scope>
    <source>
        <strain evidence="2">Hamamatsu line</strain>
    </source>
</reference>
<organism evidence="2 3">
    <name type="scientific">Hibiscus trionum</name>
    <name type="common">Flower of an hour</name>
    <dbReference type="NCBI Taxonomy" id="183268"/>
    <lineage>
        <taxon>Eukaryota</taxon>
        <taxon>Viridiplantae</taxon>
        <taxon>Streptophyta</taxon>
        <taxon>Embryophyta</taxon>
        <taxon>Tracheophyta</taxon>
        <taxon>Spermatophyta</taxon>
        <taxon>Magnoliopsida</taxon>
        <taxon>eudicotyledons</taxon>
        <taxon>Gunneridae</taxon>
        <taxon>Pentapetalae</taxon>
        <taxon>rosids</taxon>
        <taxon>malvids</taxon>
        <taxon>Malvales</taxon>
        <taxon>Malvaceae</taxon>
        <taxon>Malvoideae</taxon>
        <taxon>Hibiscus</taxon>
    </lineage>
</organism>
<evidence type="ECO:0000313" key="2">
    <source>
        <dbReference type="EMBL" id="GMI85513.1"/>
    </source>
</evidence>
<evidence type="ECO:0000256" key="1">
    <source>
        <dbReference type="SAM" id="SignalP"/>
    </source>
</evidence>
<gene>
    <name evidence="2" type="ORF">HRI_002220600</name>
</gene>
<protein>
    <submittedName>
        <fullName evidence="2">Uncharacterized protein</fullName>
    </submittedName>
</protein>
<feature type="chain" id="PRO_5040905364" evidence="1">
    <location>
        <begin position="25"/>
        <end position="103"/>
    </location>
</feature>
<keyword evidence="3" id="KW-1185">Reference proteome</keyword>
<accession>A0A9W7HY20</accession>
<dbReference type="EMBL" id="BSYR01000020">
    <property type="protein sequence ID" value="GMI85513.1"/>
    <property type="molecule type" value="Genomic_DNA"/>
</dbReference>
<sequence>MNSSVTVSLLVLLLIAFCVSNSEGKPCKRDVDCADFKCPHGSTYCDNKTQTCQCYWRGPPSNVVPVVDAKSKCRNVADCVVICRAHSTAYDCRNGVCLCRCDA</sequence>
<dbReference type="AlphaFoldDB" id="A0A9W7HY20"/>
<feature type="signal peptide" evidence="1">
    <location>
        <begin position="1"/>
        <end position="24"/>
    </location>
</feature>
<proteinExistence type="predicted"/>
<dbReference type="Proteomes" id="UP001165190">
    <property type="component" value="Unassembled WGS sequence"/>
</dbReference>
<comment type="caution">
    <text evidence="2">The sequence shown here is derived from an EMBL/GenBank/DDBJ whole genome shotgun (WGS) entry which is preliminary data.</text>
</comment>